<proteinExistence type="predicted"/>
<feature type="transmembrane region" description="Helical" evidence="1">
    <location>
        <begin position="192"/>
        <end position="225"/>
    </location>
</feature>
<evidence type="ECO:0000313" key="3">
    <source>
        <dbReference type="Proteomes" id="UP000532121"/>
    </source>
</evidence>
<feature type="transmembrane region" description="Helical" evidence="1">
    <location>
        <begin position="18"/>
        <end position="36"/>
    </location>
</feature>
<keyword evidence="1" id="KW-0812">Transmembrane</keyword>
<reference evidence="2 3" key="1">
    <citation type="submission" date="2020-04" db="EMBL/GenBank/DDBJ databases">
        <title>MicrobeNet Type strains.</title>
        <authorList>
            <person name="Nicholson A.C."/>
        </authorList>
    </citation>
    <scope>NUCLEOTIDE SEQUENCE [LARGE SCALE GENOMIC DNA]</scope>
    <source>
        <strain evidence="2 3">DSM 22768</strain>
    </source>
</reference>
<feature type="transmembrane region" description="Helical" evidence="1">
    <location>
        <begin position="343"/>
        <end position="370"/>
    </location>
</feature>
<evidence type="ECO:0000256" key="1">
    <source>
        <dbReference type="SAM" id="Phobius"/>
    </source>
</evidence>
<dbReference type="AlphaFoldDB" id="A0A7X9QFE7"/>
<evidence type="ECO:0000313" key="2">
    <source>
        <dbReference type="EMBL" id="NMD48626.1"/>
    </source>
</evidence>
<gene>
    <name evidence="2" type="ORF">HHO37_02800</name>
</gene>
<organism evidence="2 3">
    <name type="scientific">Streptococcus ratti</name>
    <dbReference type="NCBI Taxonomy" id="1341"/>
    <lineage>
        <taxon>Bacteria</taxon>
        <taxon>Bacillati</taxon>
        <taxon>Bacillota</taxon>
        <taxon>Bacilli</taxon>
        <taxon>Lactobacillales</taxon>
        <taxon>Streptococcaceae</taxon>
        <taxon>Streptococcus</taxon>
    </lineage>
</organism>
<sequence>MNLIKEEWRFFLENKNKVYQCFYTIALITVVYTYFFKRYMVDDTYVELTLFSLLLSLVTFIWHLYLHKWSRESLFAVVAVGICLILLPSDFYLIDFAPDFSLLSFFLLSVSVDPKQSNLVTIIFYAKILLAIGILLFYISGKIPDVTLYRPAKHLVRHSYGFMHPNSLSMFIVSLFYDFSLMRKKVVPLSELLWLIVLGLLVFSITDSRTGLLIFAVILLTSLFKKQLLAYKISGKFVFQSIVTVFVLGTLLSYFYQPKSSVFDFLNSIFSGRLRNAHAYIKAYGFKFLPRRVPDLHYANGARIFNENYYVDSLMRQGILVYLLFPIMIGLQTLKKRFTLYHFILILSAFLIAMIEDYGVSLGICTILLFNYFAVPEETSHSTEEIQGLK</sequence>
<dbReference type="EMBL" id="JABASA010000004">
    <property type="protein sequence ID" value="NMD48626.1"/>
    <property type="molecule type" value="Genomic_DNA"/>
</dbReference>
<feature type="transmembrane region" description="Helical" evidence="1">
    <location>
        <begin position="119"/>
        <end position="139"/>
    </location>
</feature>
<dbReference type="RefSeq" id="WP_003089263.1">
    <property type="nucleotide sequence ID" value="NZ_CP043405.1"/>
</dbReference>
<feature type="transmembrane region" description="Helical" evidence="1">
    <location>
        <begin position="73"/>
        <end position="94"/>
    </location>
</feature>
<feature type="transmembrane region" description="Helical" evidence="1">
    <location>
        <begin position="237"/>
        <end position="256"/>
    </location>
</feature>
<name>A0A7X9QFE7_STRRT</name>
<dbReference type="Proteomes" id="UP000532121">
    <property type="component" value="Unassembled WGS sequence"/>
</dbReference>
<feature type="transmembrane region" description="Helical" evidence="1">
    <location>
        <begin position="160"/>
        <end position="180"/>
    </location>
</feature>
<keyword evidence="1" id="KW-1133">Transmembrane helix</keyword>
<keyword evidence="1" id="KW-0472">Membrane</keyword>
<accession>A0A7X9QFE7</accession>
<feature type="transmembrane region" description="Helical" evidence="1">
    <location>
        <begin position="314"/>
        <end position="331"/>
    </location>
</feature>
<feature type="transmembrane region" description="Helical" evidence="1">
    <location>
        <begin position="48"/>
        <end position="66"/>
    </location>
</feature>
<protein>
    <submittedName>
        <fullName evidence="2">Uncharacterized protein</fullName>
    </submittedName>
</protein>
<comment type="caution">
    <text evidence="2">The sequence shown here is derived from an EMBL/GenBank/DDBJ whole genome shotgun (WGS) entry which is preliminary data.</text>
</comment>